<dbReference type="InterPro" id="IPR018357">
    <property type="entry name" value="Hexapep_transf_CS"/>
</dbReference>
<dbReference type="RefSeq" id="WP_317136544.1">
    <property type="nucleotide sequence ID" value="NZ_CP043875.1"/>
</dbReference>
<dbReference type="Gene3D" id="2.160.10.10">
    <property type="entry name" value="Hexapeptide repeat proteins"/>
    <property type="match status" value="1"/>
</dbReference>
<dbReference type="InterPro" id="IPR011004">
    <property type="entry name" value="Trimer_LpxA-like_sf"/>
</dbReference>
<keyword evidence="1" id="KW-0028">Amino-acid biosynthesis</keyword>
<dbReference type="AlphaFoldDB" id="A0AA97FF13"/>
<dbReference type="PANTHER" id="PTHR43300:SF10">
    <property type="entry name" value="2,3,4,5-TETRAHYDROPYRIDINE-2,6-DICARBOXYLATE N-ACETYLTRANSFERASE"/>
    <property type="match status" value="1"/>
</dbReference>
<dbReference type="EMBL" id="CP043875">
    <property type="protein sequence ID" value="WOF17088.1"/>
    <property type="molecule type" value="Genomic_DNA"/>
</dbReference>
<evidence type="ECO:0000313" key="6">
    <source>
        <dbReference type="Proteomes" id="UP001301797"/>
    </source>
</evidence>
<dbReference type="PROSITE" id="PS00101">
    <property type="entry name" value="HEXAPEP_TRANSFERASES"/>
    <property type="match status" value="1"/>
</dbReference>
<evidence type="ECO:0000256" key="2">
    <source>
        <dbReference type="ARBA" id="ARBA00022679"/>
    </source>
</evidence>
<keyword evidence="6" id="KW-1185">Reference proteome</keyword>
<proteinExistence type="predicted"/>
<dbReference type="CDD" id="cd03358">
    <property type="entry name" value="LbH_WxcM_N_like"/>
    <property type="match status" value="1"/>
</dbReference>
<name>A0AA97FF13_9EURY</name>
<accession>A0AA97FF13</accession>
<sequence length="203" mass="22046">MKDYILGKNHKLGKYLSLGEFPEECPEKLDIGDNATIRSHSVIYRGTKIGDNFQTGHGVLIREGNTIGNNVSIGTHSILECENTIGNNVRIHSNCFIPEFVIIEDRAWIGPSVTVLNTLHPPCPKFSECAKGVVIGEGAKIGGGVTIGPKVKIGENSIVGFGSVVVSDVPENSVVVGNPAKVIKSKNELKCVMQFFERPYIWE</sequence>
<evidence type="ECO:0000256" key="1">
    <source>
        <dbReference type="ARBA" id="ARBA00022605"/>
    </source>
</evidence>
<gene>
    <name evidence="5" type="ORF">F1737_10580</name>
</gene>
<dbReference type="PANTHER" id="PTHR43300">
    <property type="entry name" value="ACETYLTRANSFERASE"/>
    <property type="match status" value="1"/>
</dbReference>
<protein>
    <submittedName>
        <fullName evidence="5">N-acetyltransferase</fullName>
    </submittedName>
</protein>
<dbReference type="KEGG" id="mefw:F1737_10580"/>
<dbReference type="GeneID" id="85230619"/>
<organism evidence="5 6">
    <name type="scientific">Methanochimaera problematica</name>
    <dbReference type="NCBI Taxonomy" id="2609417"/>
    <lineage>
        <taxon>Archaea</taxon>
        <taxon>Methanobacteriati</taxon>
        <taxon>Methanobacteriota</taxon>
        <taxon>Stenosarchaea group</taxon>
        <taxon>Methanomicrobia</taxon>
        <taxon>Methanomicrobiales</taxon>
        <taxon>Methanomicrobiaceae</taxon>
        <taxon>Methanochimaera</taxon>
    </lineage>
</organism>
<keyword evidence="4" id="KW-0457">Lysine biosynthesis</keyword>
<evidence type="ECO:0000313" key="5">
    <source>
        <dbReference type="EMBL" id="WOF17088.1"/>
    </source>
</evidence>
<keyword evidence="3" id="KW-0220">Diaminopimelate biosynthesis</keyword>
<dbReference type="SUPFAM" id="SSF51161">
    <property type="entry name" value="Trimeric LpxA-like enzymes"/>
    <property type="match status" value="1"/>
</dbReference>
<dbReference type="Proteomes" id="UP001301797">
    <property type="component" value="Chromosome"/>
</dbReference>
<dbReference type="InterPro" id="IPR050179">
    <property type="entry name" value="Trans_hexapeptide_repeat"/>
</dbReference>
<keyword evidence="2" id="KW-0808">Transferase</keyword>
<reference evidence="5 6" key="1">
    <citation type="submission" date="2019-09" db="EMBL/GenBank/DDBJ databases">
        <title>The complete genome of Methanoplanus sp. FWC-SCC4.</title>
        <authorList>
            <person name="Chen S.-C."/>
            <person name="Zhou Y.-Z."/>
            <person name="Lai M.-C."/>
        </authorList>
    </citation>
    <scope>NUCLEOTIDE SEQUENCE [LARGE SCALE GENOMIC DNA]</scope>
    <source>
        <strain evidence="5 6">FWC-SCC4</strain>
    </source>
</reference>
<dbReference type="GO" id="GO:0016740">
    <property type="term" value="F:transferase activity"/>
    <property type="evidence" value="ECO:0007669"/>
    <property type="project" value="UniProtKB-KW"/>
</dbReference>
<evidence type="ECO:0000256" key="3">
    <source>
        <dbReference type="ARBA" id="ARBA00022915"/>
    </source>
</evidence>
<evidence type="ECO:0000256" key="4">
    <source>
        <dbReference type="ARBA" id="ARBA00023154"/>
    </source>
</evidence>
<dbReference type="Pfam" id="PF00132">
    <property type="entry name" value="Hexapep"/>
    <property type="match status" value="1"/>
</dbReference>
<dbReference type="InterPro" id="IPR001451">
    <property type="entry name" value="Hexapep"/>
</dbReference>